<dbReference type="Pfam" id="PF05050">
    <property type="entry name" value="Methyltransf_21"/>
    <property type="match status" value="1"/>
</dbReference>
<protein>
    <submittedName>
        <fullName evidence="2">FkbM family methyltransferase</fullName>
    </submittedName>
</protein>
<dbReference type="EMBL" id="BAABFA010000014">
    <property type="protein sequence ID" value="GAA4466650.1"/>
    <property type="molecule type" value="Genomic_DNA"/>
</dbReference>
<dbReference type="InterPro" id="IPR006342">
    <property type="entry name" value="FkbM_mtfrase"/>
</dbReference>
<feature type="domain" description="Methyltransferase FkbM" evidence="1">
    <location>
        <begin position="62"/>
        <end position="222"/>
    </location>
</feature>
<dbReference type="InterPro" id="IPR029063">
    <property type="entry name" value="SAM-dependent_MTases_sf"/>
</dbReference>
<keyword evidence="3" id="KW-1185">Reference proteome</keyword>
<evidence type="ECO:0000313" key="3">
    <source>
        <dbReference type="Proteomes" id="UP001500067"/>
    </source>
</evidence>
<dbReference type="Gene3D" id="3.40.50.150">
    <property type="entry name" value="Vaccinia Virus protein VP39"/>
    <property type="match status" value="1"/>
</dbReference>
<dbReference type="GO" id="GO:0008168">
    <property type="term" value="F:methyltransferase activity"/>
    <property type="evidence" value="ECO:0007669"/>
    <property type="project" value="UniProtKB-KW"/>
</dbReference>
<dbReference type="PANTHER" id="PTHR34203:SF15">
    <property type="entry name" value="SLL1173 PROTEIN"/>
    <property type="match status" value="1"/>
</dbReference>
<evidence type="ECO:0000313" key="2">
    <source>
        <dbReference type="EMBL" id="GAA4466650.1"/>
    </source>
</evidence>
<dbReference type="RefSeq" id="WP_345082793.1">
    <property type="nucleotide sequence ID" value="NZ_BAABFA010000014.1"/>
</dbReference>
<dbReference type="Proteomes" id="UP001500067">
    <property type="component" value="Unassembled WGS sequence"/>
</dbReference>
<name>A0ABP8NJ08_9BACT</name>
<keyword evidence="2" id="KW-0808">Transferase</keyword>
<dbReference type="PANTHER" id="PTHR34203">
    <property type="entry name" value="METHYLTRANSFERASE, FKBM FAMILY PROTEIN"/>
    <property type="match status" value="1"/>
</dbReference>
<sequence>MLRNTFRSLYYMMYGASGKSIKINDNDYVVSAHIARGISSEIDELPMKLLMRLSRNADTVFDVGANVGIISTIVAKEMKPGSVIYSFEPAPLSYKYLADTARVQKGNAGVKPFNFAVSNATGKLYFTNDGNSCTNHVAKENEANVIAVDAIALDSFCKQHGVIPDVIKVDIEGAEYWALQGMEQLLKENDIIVLMEIHSVFLAQNNITGAMFADIIDRAGYKVYNVDGREMKSTDILNTTCAIIARQQPLHAYAGM</sequence>
<accession>A0ABP8NJ08</accession>
<gene>
    <name evidence="2" type="ORF">GCM10023093_21060</name>
</gene>
<dbReference type="SUPFAM" id="SSF53335">
    <property type="entry name" value="S-adenosyl-L-methionine-dependent methyltransferases"/>
    <property type="match status" value="1"/>
</dbReference>
<comment type="caution">
    <text evidence="2">The sequence shown here is derived from an EMBL/GenBank/DDBJ whole genome shotgun (WGS) entry which is preliminary data.</text>
</comment>
<reference evidence="3" key="1">
    <citation type="journal article" date="2019" name="Int. J. Syst. Evol. Microbiol.">
        <title>The Global Catalogue of Microorganisms (GCM) 10K type strain sequencing project: providing services to taxonomists for standard genome sequencing and annotation.</title>
        <authorList>
            <consortium name="The Broad Institute Genomics Platform"/>
            <consortium name="The Broad Institute Genome Sequencing Center for Infectious Disease"/>
            <person name="Wu L."/>
            <person name="Ma J."/>
        </authorList>
    </citation>
    <scope>NUCLEOTIDE SEQUENCE [LARGE SCALE GENOMIC DNA]</scope>
    <source>
        <strain evidence="3">JCM 32105</strain>
    </source>
</reference>
<keyword evidence="2" id="KW-0489">Methyltransferase</keyword>
<proteinExistence type="predicted"/>
<dbReference type="InterPro" id="IPR052514">
    <property type="entry name" value="SAM-dependent_MTase"/>
</dbReference>
<evidence type="ECO:0000259" key="1">
    <source>
        <dbReference type="Pfam" id="PF05050"/>
    </source>
</evidence>
<dbReference type="GO" id="GO:0032259">
    <property type="term" value="P:methylation"/>
    <property type="evidence" value="ECO:0007669"/>
    <property type="project" value="UniProtKB-KW"/>
</dbReference>
<organism evidence="2 3">
    <name type="scientific">Nemorincola caseinilytica</name>
    <dbReference type="NCBI Taxonomy" id="2054315"/>
    <lineage>
        <taxon>Bacteria</taxon>
        <taxon>Pseudomonadati</taxon>
        <taxon>Bacteroidota</taxon>
        <taxon>Chitinophagia</taxon>
        <taxon>Chitinophagales</taxon>
        <taxon>Chitinophagaceae</taxon>
        <taxon>Nemorincola</taxon>
    </lineage>
</organism>
<dbReference type="NCBIfam" id="TIGR01444">
    <property type="entry name" value="fkbM_fam"/>
    <property type="match status" value="1"/>
</dbReference>